<name>A0ABQ8MQ35_LABRO</name>
<protein>
    <submittedName>
        <fullName evidence="2">SLIT and NTRK-like protein 4</fullName>
    </submittedName>
</protein>
<organism evidence="2 3">
    <name type="scientific">Labeo rohita</name>
    <name type="common">Indian major carp</name>
    <name type="synonym">Cyprinus rohita</name>
    <dbReference type="NCBI Taxonomy" id="84645"/>
    <lineage>
        <taxon>Eukaryota</taxon>
        <taxon>Metazoa</taxon>
        <taxon>Chordata</taxon>
        <taxon>Craniata</taxon>
        <taxon>Vertebrata</taxon>
        <taxon>Euteleostomi</taxon>
        <taxon>Actinopterygii</taxon>
        <taxon>Neopterygii</taxon>
        <taxon>Teleostei</taxon>
        <taxon>Ostariophysi</taxon>
        <taxon>Cypriniformes</taxon>
        <taxon>Cyprinidae</taxon>
        <taxon>Labeoninae</taxon>
        <taxon>Labeonini</taxon>
        <taxon>Labeo</taxon>
    </lineage>
</organism>
<evidence type="ECO:0000313" key="3">
    <source>
        <dbReference type="Proteomes" id="UP000830375"/>
    </source>
</evidence>
<proteinExistence type="predicted"/>
<comment type="caution">
    <text evidence="2">The sequence shown here is derived from an EMBL/GenBank/DDBJ whole genome shotgun (WGS) entry which is preliminary data.</text>
</comment>
<reference evidence="2 3" key="1">
    <citation type="submission" date="2022-01" db="EMBL/GenBank/DDBJ databases">
        <title>A high-quality chromosome-level genome assembly of rohu carp, Labeo rohita.</title>
        <authorList>
            <person name="Arick M.A. II"/>
            <person name="Hsu C.-Y."/>
            <person name="Magbanua Z."/>
            <person name="Pechanova O."/>
            <person name="Grover C."/>
            <person name="Miller E."/>
            <person name="Thrash A."/>
            <person name="Ezzel L."/>
            <person name="Alam S."/>
            <person name="Benzie J."/>
            <person name="Hamilton M."/>
            <person name="Karsi A."/>
            <person name="Lawrence M.L."/>
            <person name="Peterson D.G."/>
        </authorList>
    </citation>
    <scope>NUCLEOTIDE SEQUENCE [LARGE SCALE GENOMIC DNA]</scope>
    <source>
        <strain evidence="3">BAU-BD-2019</strain>
        <tissue evidence="2">Blood</tissue>
    </source>
</reference>
<dbReference type="Proteomes" id="UP000830375">
    <property type="component" value="Unassembled WGS sequence"/>
</dbReference>
<gene>
    <name evidence="2" type="ORF">H4Q32_002738</name>
</gene>
<sequence length="382" mass="40887">MPFPLDPVSLSAHHLWRGCVAVQSMSSSIGVETGGSLDSASSRLRPRHASVLRPSSSTIASSSLVSTGAHLSTSSTGLPYPFDSALVSRPPSSTSGLHSFGCALSLRPSDSFGLLLPSSSTPVLCRYGSDHDLPDLCLYPSRQSRLLVSASGSTTTSSGAVSRPPGVVSPSSTMTTPSVDSTVGCHHVCGLGPAWLLLFSPWLLPPSDPPWPCLSTPWLLPLRSPRWTLFAVLLPGVRPPPKPPPNSLLSLLLSLRHKAQCKQYKGIEGCYCAIKDVLTLYPAGQLFDKANQHITQLHLWRQRFESRAIDAVSMIIFKAGKDLFEMNAAKSDGFVPSVSPWPPALIGYPFLIPGLRFPFSLRSSSSYVEDGDDYNGHIKGAS</sequence>
<evidence type="ECO:0000313" key="2">
    <source>
        <dbReference type="EMBL" id="KAI2664512.1"/>
    </source>
</evidence>
<feature type="region of interest" description="Disordered" evidence="1">
    <location>
        <begin position="152"/>
        <end position="174"/>
    </location>
</feature>
<keyword evidence="3" id="KW-1185">Reference proteome</keyword>
<evidence type="ECO:0000256" key="1">
    <source>
        <dbReference type="SAM" id="MobiDB-lite"/>
    </source>
</evidence>
<accession>A0ABQ8MQ35</accession>
<dbReference type="EMBL" id="JACTAM010000005">
    <property type="protein sequence ID" value="KAI2664512.1"/>
    <property type="molecule type" value="Genomic_DNA"/>
</dbReference>